<sequence>MVFAAALAGAASAYAACPMELAVYENTETEASIDFQPTGTSATVTNSFKMSFPEGVVLDGMVIWTDGVRRARGMLMNECPEGDVTGEEIAACTVWAGIVYTVDEKGTIGLLPAEGTDAPKSLIMADLGPYMRMSALYEEGGIKQLPWDVFELRGCQE</sequence>
<feature type="signal peptide" evidence="1">
    <location>
        <begin position="1"/>
        <end position="15"/>
    </location>
</feature>
<accession>A0A8J6PUD9</accession>
<name>A0A8J6PUD9_9HYPH</name>
<protein>
    <submittedName>
        <fullName evidence="2">Uncharacterized protein</fullName>
    </submittedName>
</protein>
<keyword evidence="3" id="KW-1185">Reference proteome</keyword>
<dbReference type="EMBL" id="JACVVX010000001">
    <property type="protein sequence ID" value="MBD0413957.1"/>
    <property type="molecule type" value="Genomic_DNA"/>
</dbReference>
<comment type="caution">
    <text evidence="2">The sequence shown here is derived from an EMBL/GenBank/DDBJ whole genome shotgun (WGS) entry which is preliminary data.</text>
</comment>
<evidence type="ECO:0000313" key="3">
    <source>
        <dbReference type="Proteomes" id="UP000643405"/>
    </source>
</evidence>
<evidence type="ECO:0000313" key="2">
    <source>
        <dbReference type="EMBL" id="MBD0413957.1"/>
    </source>
</evidence>
<reference evidence="2" key="1">
    <citation type="submission" date="2020-09" db="EMBL/GenBank/DDBJ databases">
        <title>Genome seq and assembly of Tianweitania sp.</title>
        <authorList>
            <person name="Chhetri G."/>
        </authorList>
    </citation>
    <scope>NUCLEOTIDE SEQUENCE</scope>
    <source>
        <strain evidence="2">Rool2</strain>
    </source>
</reference>
<keyword evidence="1" id="KW-0732">Signal</keyword>
<dbReference type="Proteomes" id="UP000643405">
    <property type="component" value="Unassembled WGS sequence"/>
</dbReference>
<organism evidence="2 3">
    <name type="scientific">Oryzicola mucosus</name>
    <dbReference type="NCBI Taxonomy" id="2767425"/>
    <lineage>
        <taxon>Bacteria</taxon>
        <taxon>Pseudomonadati</taxon>
        <taxon>Pseudomonadota</taxon>
        <taxon>Alphaproteobacteria</taxon>
        <taxon>Hyphomicrobiales</taxon>
        <taxon>Phyllobacteriaceae</taxon>
        <taxon>Oryzicola</taxon>
    </lineage>
</organism>
<feature type="chain" id="PRO_5035273314" evidence="1">
    <location>
        <begin position="16"/>
        <end position="157"/>
    </location>
</feature>
<evidence type="ECO:0000256" key="1">
    <source>
        <dbReference type="SAM" id="SignalP"/>
    </source>
</evidence>
<proteinExistence type="predicted"/>
<dbReference type="AlphaFoldDB" id="A0A8J6PUD9"/>
<gene>
    <name evidence="2" type="ORF">ICI42_04755</name>
</gene>